<sequence length="1030" mass="104025">MGPAPGLIALQTLNGNALQAAGGTITVPSGNVSILTQGGHAALANGAASGITLNGVAITTTGTGAGLASIGGTIDATNVVINNTGTSTPNVSAGHGAVAESGGTVNLHAGTSIATGAFNAVGLGASGPGSRVIADALIPVSMNGRGAMGVYLHDGGQVTLLPGSTLNLNATSSIGVSVDNTTVAGAIGSGLTISLNASGVGGQAGSTGVAAFNNGTITLDNLTVTGPNAAAGAWARASGNITLTGRSVINISAEQNPTSYTLLTNNLVTSSGQVGSIFGVTSAIPISGLLAQGAGAVITSIGTTITVSTPNAAAGVDAGLGGLVDMTDNTITTTGTTSFGVRVDSEGRVVGRDSRITTSGGGAALFINGGFGSIDLTNTTTLATGTGTAGLVSLNLTPAAVIPVTLTGGSLVSTADTAVIAQGPLNLTASGTTITGSNFLLRAFNNGAGFQPTAVQFDASNGSVLTGDALVQSLSTANINLSTGSSWTGAAFDVTNVGIDPTSRWTVTASSTVTQNTSNAGLIQFTPPGGDPAVLASYKTLTTQNYIGSGGQIGLNTFLGTDGSPSDRLVINGGVASGSSALLVSNTTGPGDLTLGNGILVVQAQNGGTTVPGTFALGRPVVAGPYEYSLYRGSFDASGPDNWYLRSVVSPTPPEPTPPGPGPTPQPPAPIPDYRREVSLYAALPAMGLIYGRTIIDSLHERMGELRPLDPPAVTEERTIWCKNPEKNFRCTTVVRLPDSVVAANRSYASAGWARIIGTHGNQDGGPGGIFRNGPNFDYDIYALQAGLDLYRSINADGSRDHAGIYGAIGRIQGDVRHFNGIKAGTNTIDGYSIGAYWTHFGASGWYLDGVVQGTWFDAEADSKRLLPKLKRDGFGFAASLEGGYPIALGNGWIIEPQAQIIYQTLVNSSGHDGAALVRFSDVESLAGRIGARLAKGWALDEGPRPRMLTAWLKASLWNEFLGDPKTSFSSASGMVPFRSDLGGAWGEARVGVDAQLWRNTALYASAGYSIGFDGRSHAYDGRLGVKVTW</sequence>
<feature type="domain" description="Autotransporter" evidence="2">
    <location>
        <begin position="745"/>
        <end position="1030"/>
    </location>
</feature>
<dbReference type="Proteomes" id="UP000051562">
    <property type="component" value="Unassembled WGS sequence"/>
</dbReference>
<dbReference type="Pfam" id="PF18883">
    <property type="entry name" value="AC_1"/>
    <property type="match status" value="1"/>
</dbReference>
<dbReference type="PANTHER" id="PTHR35037:SF2">
    <property type="match status" value="1"/>
</dbReference>
<dbReference type="SMART" id="SM00869">
    <property type="entry name" value="Autotransporter"/>
    <property type="match status" value="1"/>
</dbReference>
<dbReference type="PANTHER" id="PTHR35037">
    <property type="entry name" value="C-TERMINAL REGION OF AIDA-LIKE PROTEIN"/>
    <property type="match status" value="1"/>
</dbReference>
<dbReference type="InterPro" id="IPR036709">
    <property type="entry name" value="Autotransporte_beta_dom_sf"/>
</dbReference>
<dbReference type="Pfam" id="PF03797">
    <property type="entry name" value="Autotransporter"/>
    <property type="match status" value="1"/>
</dbReference>
<dbReference type="SUPFAM" id="SSF51126">
    <property type="entry name" value="Pectin lyase-like"/>
    <property type="match status" value="1"/>
</dbReference>
<accession>A0A0Q3LZE4</accession>
<dbReference type="Gene3D" id="2.40.128.130">
    <property type="entry name" value="Autotransporter beta-domain"/>
    <property type="match status" value="1"/>
</dbReference>
<evidence type="ECO:0000256" key="1">
    <source>
        <dbReference type="SAM" id="MobiDB-lite"/>
    </source>
</evidence>
<proteinExistence type="predicted"/>
<dbReference type="CDD" id="cd01344">
    <property type="entry name" value="PL2_Passenger_AT"/>
    <property type="match status" value="1"/>
</dbReference>
<dbReference type="NCBIfam" id="TIGR01414">
    <property type="entry name" value="autotrans_barl"/>
    <property type="match status" value="1"/>
</dbReference>
<dbReference type="SUPFAM" id="SSF103515">
    <property type="entry name" value="Autotransporter"/>
    <property type="match status" value="1"/>
</dbReference>
<dbReference type="EMBL" id="LMAR01000057">
    <property type="protein sequence ID" value="KQK28825.1"/>
    <property type="molecule type" value="Genomic_DNA"/>
</dbReference>
<feature type="compositionally biased region" description="Pro residues" evidence="1">
    <location>
        <begin position="651"/>
        <end position="671"/>
    </location>
</feature>
<name>A0A0Q3LZE4_9HYPH</name>
<dbReference type="InterPro" id="IPR012332">
    <property type="entry name" value="Autotransporter_pectin_lyase_C"/>
</dbReference>
<comment type="caution">
    <text evidence="3">The sequence shown here is derived from an EMBL/GenBank/DDBJ whole genome shotgun (WGS) entry which is preliminary data.</text>
</comment>
<dbReference type="PROSITE" id="PS51208">
    <property type="entry name" value="AUTOTRANSPORTER"/>
    <property type="match status" value="1"/>
</dbReference>
<protein>
    <recommendedName>
        <fullName evidence="2">Autotransporter domain-containing protein</fullName>
    </recommendedName>
</protein>
<keyword evidence="4" id="KW-1185">Reference proteome</keyword>
<dbReference type="Gene3D" id="2.160.20.20">
    <property type="match status" value="1"/>
</dbReference>
<dbReference type="AlphaFoldDB" id="A0A0Q3LZE4"/>
<evidence type="ECO:0000259" key="2">
    <source>
        <dbReference type="PROSITE" id="PS51208"/>
    </source>
</evidence>
<dbReference type="InterPro" id="IPR051551">
    <property type="entry name" value="Autotransporter_adhesion"/>
</dbReference>
<dbReference type="InterPro" id="IPR011050">
    <property type="entry name" value="Pectin_lyase_fold/virulence"/>
</dbReference>
<dbReference type="STRING" id="53254.SAMN05660750_01660"/>
<dbReference type="InterPro" id="IPR005546">
    <property type="entry name" value="Autotransporte_beta"/>
</dbReference>
<reference evidence="3 4" key="1">
    <citation type="submission" date="2015-10" db="EMBL/GenBank/DDBJ databases">
        <title>Draft genome of Bosea thiooxidans.</title>
        <authorList>
            <person name="Wang X."/>
        </authorList>
    </citation>
    <scope>NUCLEOTIDE SEQUENCE [LARGE SCALE GENOMIC DNA]</scope>
    <source>
        <strain evidence="3 4">CGMCC 9174</strain>
    </source>
</reference>
<evidence type="ECO:0000313" key="4">
    <source>
        <dbReference type="Proteomes" id="UP000051562"/>
    </source>
</evidence>
<dbReference type="GO" id="GO:0019867">
    <property type="term" value="C:outer membrane"/>
    <property type="evidence" value="ECO:0007669"/>
    <property type="project" value="InterPro"/>
</dbReference>
<evidence type="ECO:0000313" key="3">
    <source>
        <dbReference type="EMBL" id="KQK28825.1"/>
    </source>
</evidence>
<organism evidence="3 4">
    <name type="scientific">Bosea thiooxidans</name>
    <dbReference type="NCBI Taxonomy" id="53254"/>
    <lineage>
        <taxon>Bacteria</taxon>
        <taxon>Pseudomonadati</taxon>
        <taxon>Pseudomonadota</taxon>
        <taxon>Alphaproteobacteria</taxon>
        <taxon>Hyphomicrobiales</taxon>
        <taxon>Boseaceae</taxon>
        <taxon>Bosea</taxon>
    </lineage>
</organism>
<gene>
    <name evidence="3" type="ORF">ARD30_20300</name>
</gene>
<feature type="region of interest" description="Disordered" evidence="1">
    <location>
        <begin position="646"/>
        <end position="673"/>
    </location>
</feature>
<dbReference type="InterPro" id="IPR006315">
    <property type="entry name" value="OM_autotransptr_brl_dom"/>
</dbReference>
<dbReference type="InterPro" id="IPR043990">
    <property type="entry name" value="AC_1"/>
</dbReference>